<dbReference type="InterPro" id="IPR036187">
    <property type="entry name" value="DNA_mismatch_repair_MutS_sf"/>
</dbReference>
<keyword evidence="1" id="KW-0547">Nucleotide-binding</keyword>
<evidence type="ECO:0000256" key="2">
    <source>
        <dbReference type="ARBA" id="ARBA00022840"/>
    </source>
</evidence>
<dbReference type="RefSeq" id="WP_104514360.1">
    <property type="nucleotide sequence ID" value="NZ_MQVW01000027.1"/>
</dbReference>
<proteinExistence type="predicted"/>
<dbReference type="GO" id="GO:0006298">
    <property type="term" value="P:mismatch repair"/>
    <property type="evidence" value="ECO:0007669"/>
    <property type="project" value="InterPro"/>
</dbReference>
<dbReference type="AlphaFoldDB" id="A0A2S6IS11"/>
<feature type="transmembrane region" description="Helical" evidence="4">
    <location>
        <begin position="32"/>
        <end position="49"/>
    </location>
</feature>
<evidence type="ECO:0000259" key="5">
    <source>
        <dbReference type="SMART" id="SM00534"/>
    </source>
</evidence>
<dbReference type="PANTHER" id="PTHR11361">
    <property type="entry name" value="DNA MISMATCH REPAIR PROTEIN MUTS FAMILY MEMBER"/>
    <property type="match status" value="1"/>
</dbReference>
<accession>A0A2S6IS11</accession>
<dbReference type="GO" id="GO:0005524">
    <property type="term" value="F:ATP binding"/>
    <property type="evidence" value="ECO:0007669"/>
    <property type="project" value="UniProtKB-KW"/>
</dbReference>
<feature type="transmembrane region" description="Helical" evidence="4">
    <location>
        <begin position="207"/>
        <end position="228"/>
    </location>
</feature>
<dbReference type="SUPFAM" id="SSF52540">
    <property type="entry name" value="P-loop containing nucleoside triphosphate hydrolases"/>
    <property type="match status" value="1"/>
</dbReference>
<keyword evidence="2" id="KW-0067">ATP-binding</keyword>
<evidence type="ECO:0000256" key="1">
    <source>
        <dbReference type="ARBA" id="ARBA00022741"/>
    </source>
</evidence>
<gene>
    <name evidence="6" type="ORF">LY01_00651</name>
</gene>
<evidence type="ECO:0000313" key="7">
    <source>
        <dbReference type="Proteomes" id="UP000239002"/>
    </source>
</evidence>
<evidence type="ECO:0000256" key="3">
    <source>
        <dbReference type="ARBA" id="ARBA00023125"/>
    </source>
</evidence>
<protein>
    <submittedName>
        <fullName evidence="6">MutS-like protein</fullName>
    </submittedName>
</protein>
<keyword evidence="4" id="KW-0812">Transmembrane</keyword>
<dbReference type="GO" id="GO:0005829">
    <property type="term" value="C:cytosol"/>
    <property type="evidence" value="ECO:0007669"/>
    <property type="project" value="TreeGrafter"/>
</dbReference>
<keyword evidence="4" id="KW-0472">Membrane</keyword>
<feature type="domain" description="DNA mismatch repair proteins mutS family" evidence="5">
    <location>
        <begin position="416"/>
        <end position="588"/>
    </location>
</feature>
<dbReference type="PANTHER" id="PTHR11361:SF99">
    <property type="entry name" value="DNA MISMATCH REPAIR PROTEIN"/>
    <property type="match status" value="1"/>
</dbReference>
<dbReference type="OrthoDB" id="9802448at2"/>
<dbReference type="EMBL" id="PTJE01000001">
    <property type="protein sequence ID" value="PPK96826.1"/>
    <property type="molecule type" value="Genomic_DNA"/>
</dbReference>
<dbReference type="GO" id="GO:0140664">
    <property type="term" value="F:ATP-dependent DNA damage sensor activity"/>
    <property type="evidence" value="ECO:0007669"/>
    <property type="project" value="InterPro"/>
</dbReference>
<comment type="caution">
    <text evidence="6">The sequence shown here is derived from an EMBL/GenBank/DDBJ whole genome shotgun (WGS) entry which is preliminary data.</text>
</comment>
<dbReference type="GO" id="GO:0030983">
    <property type="term" value="F:mismatched DNA binding"/>
    <property type="evidence" value="ECO:0007669"/>
    <property type="project" value="InterPro"/>
</dbReference>
<dbReference type="SUPFAM" id="SSF48334">
    <property type="entry name" value="DNA repair protein MutS, domain III"/>
    <property type="match status" value="1"/>
</dbReference>
<evidence type="ECO:0000256" key="4">
    <source>
        <dbReference type="SAM" id="Phobius"/>
    </source>
</evidence>
<feature type="transmembrane region" description="Helical" evidence="4">
    <location>
        <begin position="55"/>
        <end position="71"/>
    </location>
</feature>
<keyword evidence="7" id="KW-1185">Reference proteome</keyword>
<dbReference type="InterPro" id="IPR045076">
    <property type="entry name" value="MutS"/>
</dbReference>
<keyword evidence="3" id="KW-0238">DNA-binding</keyword>
<dbReference type="Pfam" id="PF00488">
    <property type="entry name" value="MutS_V"/>
    <property type="match status" value="1"/>
</dbReference>
<name>A0A2S6IS11_9FLAO</name>
<keyword evidence="4" id="KW-1133">Transmembrane helix</keyword>
<dbReference type="Gene3D" id="3.40.50.300">
    <property type="entry name" value="P-loop containing nucleotide triphosphate hydrolases"/>
    <property type="match status" value="1"/>
</dbReference>
<dbReference type="InterPro" id="IPR000432">
    <property type="entry name" value="DNA_mismatch_repair_MutS_C"/>
</dbReference>
<reference evidence="6 7" key="1">
    <citation type="submission" date="2018-02" db="EMBL/GenBank/DDBJ databases">
        <title>Genomic Encyclopedia of Archaeal and Bacterial Type Strains, Phase II (KMG-II): from individual species to whole genera.</title>
        <authorList>
            <person name="Goeker M."/>
        </authorList>
    </citation>
    <scope>NUCLEOTIDE SEQUENCE [LARGE SCALE GENOMIC DNA]</scope>
    <source>
        <strain evidence="6 7">DSM 16809</strain>
    </source>
</reference>
<sequence>MDSKLHTFYNERIAQFTDSSNRLQNQLRLSSTIRFLVFIGGCAAVYLLFDYWQYALLAAFVIFGIFLFLVSRHENLKRKRDFQIALRDINGKELQILDRDFHGFPDGKEFLTEDHEYGRDIDLFGAGSIFQYLNRSVTKDGIKSLAHKLNSNDISQIEKKQGAVKELANKVDFRQEFWATATLLDNERNPKSMLEWVKGYEPFVPKIFSWLCWLWLALSISTFALYFYDLVTGYVPSVVFFAGLGITGKYIKRITAFSGNISSLELFFSQYSQLILAIENENFESELLVELKSKITTDGAPASERFYELARSIGRLDQRNNMLFGVMANGLGLWDLKQVHTIENWLQENASHIENWLQAAAEIDAMSSLGNFAYNHPDFTYPKIVSGDFQLKATEAHHPLLDPNKSIGNNIDISSGEFFIITGANMAGKSTFLRTVSMKIVLSNVGLPVRAKEATYSPIKLITSMRTSDSLTDDESYFFSELKRLKYIVDKIETDRYFIVLDEILKGTNSQDKANGSRKLIEKLSRKHATGIIATHDLSLTEVANEYDTISNYFFDADITNDELTFDYKFKDGIATNMNASFLLRKMGIVDE</sequence>
<evidence type="ECO:0000313" key="6">
    <source>
        <dbReference type="EMBL" id="PPK96826.1"/>
    </source>
</evidence>
<dbReference type="SMART" id="SM00534">
    <property type="entry name" value="MUTSac"/>
    <property type="match status" value="1"/>
</dbReference>
<dbReference type="Proteomes" id="UP000239002">
    <property type="component" value="Unassembled WGS sequence"/>
</dbReference>
<organism evidence="6 7">
    <name type="scientific">Nonlabens xylanidelens</name>
    <dbReference type="NCBI Taxonomy" id="191564"/>
    <lineage>
        <taxon>Bacteria</taxon>
        <taxon>Pseudomonadati</taxon>
        <taxon>Bacteroidota</taxon>
        <taxon>Flavobacteriia</taxon>
        <taxon>Flavobacteriales</taxon>
        <taxon>Flavobacteriaceae</taxon>
        <taxon>Nonlabens</taxon>
    </lineage>
</organism>
<dbReference type="InterPro" id="IPR027417">
    <property type="entry name" value="P-loop_NTPase"/>
</dbReference>